<feature type="transmembrane region" description="Helical" evidence="1">
    <location>
        <begin position="166"/>
        <end position="186"/>
    </location>
</feature>
<dbReference type="Proteomes" id="UP000094669">
    <property type="component" value="Unassembled WGS sequence"/>
</dbReference>
<feature type="transmembrane region" description="Helical" evidence="1">
    <location>
        <begin position="38"/>
        <end position="61"/>
    </location>
</feature>
<keyword evidence="1" id="KW-0472">Membrane</keyword>
<evidence type="ECO:0008006" key="4">
    <source>
        <dbReference type="Google" id="ProtNLM"/>
    </source>
</evidence>
<evidence type="ECO:0000313" key="3">
    <source>
        <dbReference type="Proteomes" id="UP000094669"/>
    </source>
</evidence>
<evidence type="ECO:0000256" key="1">
    <source>
        <dbReference type="SAM" id="Phobius"/>
    </source>
</evidence>
<accession>A0ABX4YDA2</accession>
<gene>
    <name evidence="2" type="ORF">BES34_020125</name>
</gene>
<protein>
    <recommendedName>
        <fullName evidence="4">Yip1 domain protein</fullName>
    </recommendedName>
</protein>
<dbReference type="EMBL" id="MCRM02000035">
    <property type="protein sequence ID" value="PNV72135.1"/>
    <property type="molecule type" value="Genomic_DNA"/>
</dbReference>
<keyword evidence="1" id="KW-1133">Transmembrane helix</keyword>
<organism evidence="2 3">
    <name type="scientific">Leptospira inadai serovar Lyme</name>
    <dbReference type="NCBI Taxonomy" id="293084"/>
    <lineage>
        <taxon>Bacteria</taxon>
        <taxon>Pseudomonadati</taxon>
        <taxon>Spirochaetota</taxon>
        <taxon>Spirochaetia</taxon>
        <taxon>Leptospirales</taxon>
        <taxon>Leptospiraceae</taxon>
        <taxon>Leptospira</taxon>
    </lineage>
</organism>
<proteinExistence type="predicted"/>
<name>A0ABX4YDA2_9LEPT</name>
<dbReference type="RefSeq" id="WP_010410317.1">
    <property type="nucleotide sequence ID" value="NZ_MCRM02000035.1"/>
</dbReference>
<feature type="transmembrane region" description="Helical" evidence="1">
    <location>
        <begin position="130"/>
        <end position="154"/>
    </location>
</feature>
<comment type="caution">
    <text evidence="2">The sequence shown here is derived from an EMBL/GenBank/DDBJ whole genome shotgun (WGS) entry which is preliminary data.</text>
</comment>
<reference evidence="2" key="1">
    <citation type="submission" date="2018-01" db="EMBL/GenBank/DDBJ databases">
        <title>Genomic characterization of Leptospira inadai serogroup Lyme isolated from captured rat in Brazil and comparative analysis with human reference strain.</title>
        <authorList>
            <person name="Moreno L.Z."/>
            <person name="Loureiro A.P."/>
            <person name="Miraglia F."/>
            <person name="Kremer F.S."/>
            <person name="Eslabao M.R."/>
            <person name="Dellagostin O.A."/>
            <person name="Lilenbaum W."/>
            <person name="Moreno A.M."/>
        </authorList>
    </citation>
    <scope>NUCLEOTIDE SEQUENCE [LARGE SCALE GENOMIC DNA]</scope>
    <source>
        <strain evidence="2">M34/99</strain>
    </source>
</reference>
<sequence length="219" mass="24709">MFKNLREIGERNGKDIVVLLKNKIEIQRWEDPAVRRSLIRYGVLLGFAFLLTVVYTTVLFLTGAISNSTADSLYANQEISYLLYFLIHFPQSTVSFLLFWILIPLVIGVFWAGFLYVLNGTDKQISLPTLLVLTLNCFLFPLTTISILGLIGAVKNLLVAGFLMKLLFVIQGIFFLAGYFGALLYAIKSFQKQFDQPLGRAVVQAIGPTILFFILYSIF</sequence>
<keyword evidence="1" id="KW-0812">Transmembrane</keyword>
<feature type="transmembrane region" description="Helical" evidence="1">
    <location>
        <begin position="97"/>
        <end position="118"/>
    </location>
</feature>
<feature type="transmembrane region" description="Helical" evidence="1">
    <location>
        <begin position="198"/>
        <end position="218"/>
    </location>
</feature>
<evidence type="ECO:0000313" key="2">
    <source>
        <dbReference type="EMBL" id="PNV72135.1"/>
    </source>
</evidence>
<keyword evidence="3" id="KW-1185">Reference proteome</keyword>